<dbReference type="GO" id="GO:0006511">
    <property type="term" value="P:ubiquitin-dependent protein catabolic process"/>
    <property type="evidence" value="ECO:0007669"/>
    <property type="project" value="InterPro"/>
</dbReference>
<evidence type="ECO:0000256" key="2">
    <source>
        <dbReference type="ARBA" id="ARBA00022490"/>
    </source>
</evidence>
<dbReference type="PANTHER" id="PTHR11599">
    <property type="entry name" value="PROTEASOME SUBUNIT ALPHA/BETA"/>
    <property type="match status" value="1"/>
</dbReference>
<feature type="domain" description="Proteasome alpha-type subunits" evidence="7">
    <location>
        <begin position="8"/>
        <end position="30"/>
    </location>
</feature>
<evidence type="ECO:0000313" key="9">
    <source>
        <dbReference type="Proteomes" id="UP000632195"/>
    </source>
</evidence>
<dbReference type="Pfam" id="PF10584">
    <property type="entry name" value="Proteasome_A_N"/>
    <property type="match status" value="1"/>
</dbReference>
<dbReference type="Gene3D" id="3.60.20.10">
    <property type="entry name" value="Glutamine Phosphoribosylpyrophosphate, subunit 1, domain 1"/>
    <property type="match status" value="1"/>
</dbReference>
<dbReference type="InterPro" id="IPR050115">
    <property type="entry name" value="Proteasome_alpha"/>
</dbReference>
<comment type="function">
    <text evidence="4 6">Component of the proteasome core, a large protease complex with broad specificity involved in protein degradation.</text>
</comment>
<evidence type="ECO:0000259" key="7">
    <source>
        <dbReference type="PROSITE" id="PS00388"/>
    </source>
</evidence>
<comment type="subunit">
    <text evidence="4 6">The 20S proteasome core is composed of 14 alpha and 14 beta subunits that assemble into four stacked heptameric rings, resulting in a barrel-shaped structure. The two inner rings, each composed of seven catalytic beta subunits, are sandwiched by two outer rings, each composed of seven alpha subunits. The catalytic chamber with the active sites is on the inside of the barrel. Has a gated structure, the ends of the cylinder being occluded by the N-termini of the alpha-subunits. Is capped at one or both ends by the proteasome regulatory ATPase, PAN.</text>
</comment>
<evidence type="ECO:0000313" key="8">
    <source>
        <dbReference type="EMBL" id="GGM69650.1"/>
    </source>
</evidence>
<dbReference type="GO" id="GO:0004298">
    <property type="term" value="F:threonine-type endopeptidase activity"/>
    <property type="evidence" value="ECO:0007669"/>
    <property type="project" value="InterPro"/>
</dbReference>
<dbReference type="GO" id="GO:0019773">
    <property type="term" value="C:proteasome core complex, alpha-subunit complex"/>
    <property type="evidence" value="ECO:0007669"/>
    <property type="project" value="UniProtKB-UniRule"/>
</dbReference>
<dbReference type="SMART" id="SM00948">
    <property type="entry name" value="Proteasome_A_N"/>
    <property type="match status" value="1"/>
</dbReference>
<dbReference type="GO" id="GO:0005737">
    <property type="term" value="C:cytoplasm"/>
    <property type="evidence" value="ECO:0007669"/>
    <property type="project" value="UniProtKB-SubCell"/>
</dbReference>
<evidence type="ECO:0000256" key="6">
    <source>
        <dbReference type="RuleBase" id="RU000552"/>
    </source>
</evidence>
<dbReference type="InterPro" id="IPR023332">
    <property type="entry name" value="Proteasome_alpha-type"/>
</dbReference>
<evidence type="ECO:0000256" key="5">
    <source>
        <dbReference type="PROSITE-ProRule" id="PRU00808"/>
    </source>
</evidence>
<keyword evidence="2 4" id="KW-0963">Cytoplasm</keyword>
<dbReference type="SUPFAM" id="SSF56235">
    <property type="entry name" value="N-terminal nucleophile aminohydrolases (Ntn hydrolases)"/>
    <property type="match status" value="1"/>
</dbReference>
<comment type="activity regulation">
    <text evidence="4">The formation of the proteasomal ATPase PAN-20S proteasome complex, via the docking of the C-termini of PAN into the intersubunit pockets in the alpha-rings, triggers opening of the gate for substrate entry. Interconversion between the open-gate and close-gate conformations leads to a dynamic regulation of the 20S proteasome proteolysis activity.</text>
</comment>
<name>A0AA37BQE8_9ARCH</name>
<keyword evidence="9" id="KW-1185">Reference proteome</keyword>
<dbReference type="AlphaFoldDB" id="A0AA37BQE8"/>
<dbReference type="FunFam" id="3.60.20.10:FF:000004">
    <property type="entry name" value="Proteasome subunit alpha type-4"/>
    <property type="match status" value="1"/>
</dbReference>
<evidence type="ECO:0000256" key="1">
    <source>
        <dbReference type="ARBA" id="ARBA00004496"/>
    </source>
</evidence>
<evidence type="ECO:0000256" key="3">
    <source>
        <dbReference type="ARBA" id="ARBA00022942"/>
    </source>
</evidence>
<reference evidence="8" key="2">
    <citation type="submission" date="2022-09" db="EMBL/GenBank/DDBJ databases">
        <authorList>
            <person name="Sun Q."/>
            <person name="Ohkuma M."/>
        </authorList>
    </citation>
    <scope>NUCLEOTIDE SEQUENCE</scope>
    <source>
        <strain evidence="8">JCM 13583</strain>
    </source>
</reference>
<protein>
    <recommendedName>
        <fullName evidence="4 6">Proteasome subunit alpha</fullName>
    </recommendedName>
    <alternativeName>
        <fullName evidence="4">20S proteasome alpha subunit</fullName>
    </alternativeName>
    <alternativeName>
        <fullName evidence="4">Proteasome core protein PsmA</fullName>
    </alternativeName>
</protein>
<comment type="subcellular location">
    <subcellularLocation>
        <location evidence="1 4 6">Cytoplasm</location>
    </subcellularLocation>
</comment>
<dbReference type="PROSITE" id="PS51475">
    <property type="entry name" value="PROTEASOME_ALPHA_2"/>
    <property type="match status" value="1"/>
</dbReference>
<reference evidence="8" key="1">
    <citation type="journal article" date="2014" name="Int. J. Syst. Evol. Microbiol.">
        <title>Complete genome sequence of Corynebacterium casei LMG S-19264T (=DSM 44701T), isolated from a smear-ripened cheese.</title>
        <authorList>
            <consortium name="US DOE Joint Genome Institute (JGI-PGF)"/>
            <person name="Walter F."/>
            <person name="Albersmeier A."/>
            <person name="Kalinowski J."/>
            <person name="Ruckert C."/>
        </authorList>
    </citation>
    <scope>NUCLEOTIDE SEQUENCE</scope>
    <source>
        <strain evidence="8">JCM 13583</strain>
    </source>
</reference>
<dbReference type="Pfam" id="PF00227">
    <property type="entry name" value="Proteasome"/>
    <property type="match status" value="1"/>
</dbReference>
<keyword evidence="3 4" id="KW-0647">Proteasome</keyword>
<dbReference type="Proteomes" id="UP000632195">
    <property type="component" value="Unassembled WGS sequence"/>
</dbReference>
<sequence length="236" mass="26108">MQQGQMAYDRAITVFSPDGRLFQVEYAREAVKKGSTAIGIRFRGGVVLISDRKIRSRLVEQNSLEKIQLIDDYVAAVTSGLVADARVLVDFARIAAQQEKITYGSLVNIENLVKRVADQMQQYTQFGGVRPYGVSMIFAGVDSIGPRLFDCDPAGTINEYKAVSIGAGRDAVTAFLEKEYKEDLDEKEAVSLGIRALRASVEEGQEFRPPEIATIVEGSKFKIYTREEVEKAVQNA</sequence>
<dbReference type="InterPro" id="IPR029055">
    <property type="entry name" value="Ntn_hydrolases_N"/>
</dbReference>
<comment type="similarity">
    <text evidence="4 5 6">Belongs to the peptidase T1A family.</text>
</comment>
<dbReference type="InterPro" id="IPR019982">
    <property type="entry name" value="Proteasome_asu_arc"/>
</dbReference>
<dbReference type="RefSeq" id="WP_188679966.1">
    <property type="nucleotide sequence ID" value="NZ_BMNY01000001.1"/>
</dbReference>
<proteinExistence type="inferred from homology"/>
<comment type="caution">
    <text evidence="8">The sequence shown here is derived from an EMBL/GenBank/DDBJ whole genome shotgun (WGS) entry which is preliminary data.</text>
</comment>
<organism evidence="8 9">
    <name type="scientific">Thermogymnomonas acidicola</name>
    <dbReference type="NCBI Taxonomy" id="399579"/>
    <lineage>
        <taxon>Archaea</taxon>
        <taxon>Methanobacteriati</taxon>
        <taxon>Thermoplasmatota</taxon>
        <taxon>Thermoplasmata</taxon>
        <taxon>Thermoplasmatales</taxon>
        <taxon>Thermogymnomonas</taxon>
    </lineage>
</organism>
<evidence type="ECO:0000256" key="4">
    <source>
        <dbReference type="HAMAP-Rule" id="MF_00289"/>
    </source>
</evidence>
<dbReference type="NCBIfam" id="NF003075">
    <property type="entry name" value="PRK03996.1"/>
    <property type="match status" value="1"/>
</dbReference>
<dbReference type="InterPro" id="IPR001353">
    <property type="entry name" value="Proteasome_sua/b"/>
</dbReference>
<accession>A0AA37BQE8</accession>
<gene>
    <name evidence="4 8" type="primary">psmA</name>
    <name evidence="8" type="ORF">GCM10007108_04670</name>
</gene>
<dbReference type="NCBIfam" id="TIGR03633">
    <property type="entry name" value="arc_protsome_A"/>
    <property type="match status" value="1"/>
</dbReference>
<dbReference type="GO" id="GO:0010498">
    <property type="term" value="P:proteasomal protein catabolic process"/>
    <property type="evidence" value="ECO:0007669"/>
    <property type="project" value="UniProtKB-UniRule"/>
</dbReference>
<dbReference type="CDD" id="cd03756">
    <property type="entry name" value="proteasome_alpha_archeal"/>
    <property type="match status" value="1"/>
</dbReference>
<dbReference type="InterPro" id="IPR000426">
    <property type="entry name" value="Proteasome_asu_N"/>
</dbReference>
<dbReference type="EMBL" id="BMNY01000001">
    <property type="protein sequence ID" value="GGM69650.1"/>
    <property type="molecule type" value="Genomic_DNA"/>
</dbReference>
<dbReference type="PROSITE" id="PS00388">
    <property type="entry name" value="PROTEASOME_ALPHA_1"/>
    <property type="match status" value="1"/>
</dbReference>
<dbReference type="HAMAP" id="MF_00289_A">
    <property type="entry name" value="Proteasome_A_A"/>
    <property type="match status" value="1"/>
</dbReference>